<sequence>MDKLDLILEKLEKIDILESKIDKIQSDITALKSNNKLINSKLDSLTEITYTIMENETEHKMRIEKLENKAV</sequence>
<evidence type="ECO:0000256" key="1">
    <source>
        <dbReference type="SAM" id="Coils"/>
    </source>
</evidence>
<feature type="coiled-coil region" evidence="1">
    <location>
        <begin position="7"/>
        <end position="34"/>
    </location>
</feature>
<keyword evidence="1" id="KW-0175">Coiled coil</keyword>
<proteinExistence type="predicted"/>
<evidence type="ECO:0000313" key="2">
    <source>
        <dbReference type="EMBL" id="PYG85837.1"/>
    </source>
</evidence>
<name>A0A318XK87_9FIRM</name>
<comment type="caution">
    <text evidence="2">The sequence shown here is derived from an EMBL/GenBank/DDBJ whole genome shotgun (WGS) entry which is preliminary data.</text>
</comment>
<dbReference type="RefSeq" id="WP_110463103.1">
    <property type="nucleotide sequence ID" value="NZ_QKMR01000022.1"/>
</dbReference>
<evidence type="ECO:0000313" key="3">
    <source>
        <dbReference type="Proteomes" id="UP000248132"/>
    </source>
</evidence>
<dbReference type="Proteomes" id="UP000248132">
    <property type="component" value="Unassembled WGS sequence"/>
</dbReference>
<protein>
    <submittedName>
        <fullName evidence="2">Uncharacterized protein</fullName>
    </submittedName>
</protein>
<gene>
    <name evidence="2" type="ORF">LY28_03134</name>
</gene>
<dbReference type="EMBL" id="QKMR01000022">
    <property type="protein sequence ID" value="PYG85837.1"/>
    <property type="molecule type" value="Genomic_DNA"/>
</dbReference>
<reference evidence="2 3" key="1">
    <citation type="submission" date="2018-06" db="EMBL/GenBank/DDBJ databases">
        <title>Genomic Encyclopedia of Type Strains, Phase I: the one thousand microbial genomes (KMG-I) project.</title>
        <authorList>
            <person name="Kyrpides N."/>
        </authorList>
    </citation>
    <scope>NUCLEOTIDE SEQUENCE [LARGE SCALE GENOMIC DNA]</scope>
    <source>
        <strain evidence="2 3">DSM 19573</strain>
    </source>
</reference>
<dbReference type="AlphaFoldDB" id="A0A318XK87"/>
<organism evidence="2 3">
    <name type="scientific">Ruminiclostridium sufflavum DSM 19573</name>
    <dbReference type="NCBI Taxonomy" id="1121337"/>
    <lineage>
        <taxon>Bacteria</taxon>
        <taxon>Bacillati</taxon>
        <taxon>Bacillota</taxon>
        <taxon>Clostridia</taxon>
        <taxon>Eubacteriales</taxon>
        <taxon>Oscillospiraceae</taxon>
        <taxon>Ruminiclostridium</taxon>
    </lineage>
</organism>
<keyword evidence="3" id="KW-1185">Reference proteome</keyword>
<accession>A0A318XK87</accession>